<evidence type="ECO:0000256" key="6">
    <source>
        <dbReference type="ARBA" id="ARBA00022840"/>
    </source>
</evidence>
<comment type="catalytic activity">
    <reaction evidence="8">
        <text>L-tyrosyl-[protein] + ATP = O-phospho-L-tyrosyl-[protein] + ADP + H(+)</text>
        <dbReference type="Rhea" id="RHEA:10596"/>
        <dbReference type="Rhea" id="RHEA-COMP:10136"/>
        <dbReference type="Rhea" id="RHEA-COMP:20101"/>
        <dbReference type="ChEBI" id="CHEBI:15378"/>
        <dbReference type="ChEBI" id="CHEBI:30616"/>
        <dbReference type="ChEBI" id="CHEBI:46858"/>
        <dbReference type="ChEBI" id="CHEBI:61978"/>
        <dbReference type="ChEBI" id="CHEBI:456216"/>
        <dbReference type="EC" id="2.7.10.2"/>
    </reaction>
</comment>
<sequence>MLPLSNVLISKLNPASPITESFRLLRTFLKNGRPKQAEKGSIILVSSAGKQEGKTTVLTNMAVSLAQDGNRVLMIDCHLRSPSINQVFQLPNQKGLTNYLRSGNDFEKYIVPVGVQNLFLLPAGEATDNPSELLSSRVMIKLLEDLKLEYDMILLDSPAVLSFTDAQVLVSHCDGATLVVKYGKSNRNAVSKARALLESAGGKVLGVVINQTEWRRKE</sequence>
<evidence type="ECO:0000256" key="1">
    <source>
        <dbReference type="ARBA" id="ARBA00007316"/>
    </source>
</evidence>
<proteinExistence type="inferred from homology"/>
<dbReference type="KEGG" id="ppsc:EHS13_21255"/>
<dbReference type="CDD" id="cd05387">
    <property type="entry name" value="BY-kinase"/>
    <property type="match status" value="1"/>
</dbReference>
<keyword evidence="7" id="KW-0829">Tyrosine-protein kinase</keyword>
<evidence type="ECO:0000313" key="11">
    <source>
        <dbReference type="Proteomes" id="UP000426246"/>
    </source>
</evidence>
<dbReference type="GO" id="GO:0005524">
    <property type="term" value="F:ATP binding"/>
    <property type="evidence" value="ECO:0007669"/>
    <property type="project" value="UniProtKB-KW"/>
</dbReference>
<evidence type="ECO:0000256" key="7">
    <source>
        <dbReference type="ARBA" id="ARBA00023137"/>
    </source>
</evidence>
<accession>A0A6B8RLG3</accession>
<evidence type="ECO:0000256" key="4">
    <source>
        <dbReference type="ARBA" id="ARBA00022741"/>
    </source>
</evidence>
<dbReference type="NCBIfam" id="TIGR01007">
    <property type="entry name" value="eps_fam"/>
    <property type="match status" value="1"/>
</dbReference>
<dbReference type="PANTHER" id="PTHR32309:SF13">
    <property type="entry name" value="FERRIC ENTEROBACTIN TRANSPORT PROTEIN FEPE"/>
    <property type="match status" value="1"/>
</dbReference>
<evidence type="ECO:0000256" key="3">
    <source>
        <dbReference type="ARBA" id="ARBA00022679"/>
    </source>
</evidence>
<dbReference type="Pfam" id="PF13614">
    <property type="entry name" value="AAA_31"/>
    <property type="match status" value="1"/>
</dbReference>
<keyword evidence="6" id="KW-0067">ATP-binding</keyword>
<evidence type="ECO:0000256" key="5">
    <source>
        <dbReference type="ARBA" id="ARBA00022777"/>
    </source>
</evidence>
<dbReference type="AlphaFoldDB" id="A0A6B8RLG3"/>
<dbReference type="SUPFAM" id="SSF52540">
    <property type="entry name" value="P-loop containing nucleoside triphosphate hydrolases"/>
    <property type="match status" value="1"/>
</dbReference>
<keyword evidence="4" id="KW-0547">Nucleotide-binding</keyword>
<comment type="similarity">
    <text evidence="1">Belongs to the CpsD/CapB family.</text>
</comment>
<dbReference type="EMBL" id="CP034235">
    <property type="protein sequence ID" value="QGQ97231.1"/>
    <property type="molecule type" value="Genomic_DNA"/>
</dbReference>
<name>A0A6B8RLG3_9BACL</name>
<feature type="domain" description="AAA" evidence="9">
    <location>
        <begin position="53"/>
        <end position="170"/>
    </location>
</feature>
<dbReference type="RefSeq" id="WP_155702333.1">
    <property type="nucleotide sequence ID" value="NZ_CP034235.1"/>
</dbReference>
<evidence type="ECO:0000256" key="8">
    <source>
        <dbReference type="ARBA" id="ARBA00051245"/>
    </source>
</evidence>
<dbReference type="InterPro" id="IPR050445">
    <property type="entry name" value="Bact_polysacc_biosynth/exp"/>
</dbReference>
<dbReference type="InterPro" id="IPR025669">
    <property type="entry name" value="AAA_dom"/>
</dbReference>
<keyword evidence="3 10" id="KW-0808">Transferase</keyword>
<dbReference type="Proteomes" id="UP000426246">
    <property type="component" value="Chromosome"/>
</dbReference>
<dbReference type="PANTHER" id="PTHR32309">
    <property type="entry name" value="TYROSINE-PROTEIN KINASE"/>
    <property type="match status" value="1"/>
</dbReference>
<dbReference type="GO" id="GO:0004715">
    <property type="term" value="F:non-membrane spanning protein tyrosine kinase activity"/>
    <property type="evidence" value="ECO:0007669"/>
    <property type="project" value="UniProtKB-EC"/>
</dbReference>
<dbReference type="InterPro" id="IPR027417">
    <property type="entry name" value="P-loop_NTPase"/>
</dbReference>
<dbReference type="Gene3D" id="3.40.50.300">
    <property type="entry name" value="P-loop containing nucleotide triphosphate hydrolases"/>
    <property type="match status" value="1"/>
</dbReference>
<protein>
    <recommendedName>
        <fullName evidence="2">non-specific protein-tyrosine kinase</fullName>
        <ecNumber evidence="2">2.7.10.2</ecNumber>
    </recommendedName>
</protein>
<keyword evidence="11" id="KW-1185">Reference proteome</keyword>
<evidence type="ECO:0000259" key="9">
    <source>
        <dbReference type="Pfam" id="PF13614"/>
    </source>
</evidence>
<reference evidence="11" key="1">
    <citation type="submission" date="2018-11" db="EMBL/GenBank/DDBJ databases">
        <title>Complete genome sequence of Paenibacillus sp. ML311-T8.</title>
        <authorList>
            <person name="Nam Y.-D."/>
            <person name="Kang J."/>
            <person name="Chung W.-H."/>
            <person name="Park Y.S."/>
        </authorList>
    </citation>
    <scope>NUCLEOTIDE SEQUENCE [LARGE SCALE GENOMIC DNA]</scope>
    <source>
        <strain evidence="11">ML311-T8</strain>
    </source>
</reference>
<dbReference type="InterPro" id="IPR005702">
    <property type="entry name" value="Wzc-like_C"/>
</dbReference>
<organism evidence="10 11">
    <name type="scientific">Paenibacillus psychroresistens</name>
    <dbReference type="NCBI Taxonomy" id="1778678"/>
    <lineage>
        <taxon>Bacteria</taxon>
        <taxon>Bacillati</taxon>
        <taxon>Bacillota</taxon>
        <taxon>Bacilli</taxon>
        <taxon>Bacillales</taxon>
        <taxon>Paenibacillaceae</taxon>
        <taxon>Paenibacillus</taxon>
    </lineage>
</organism>
<dbReference type="OrthoDB" id="9794577at2"/>
<gene>
    <name evidence="10" type="ORF">EHS13_21255</name>
</gene>
<evidence type="ECO:0000256" key="2">
    <source>
        <dbReference type="ARBA" id="ARBA00011903"/>
    </source>
</evidence>
<evidence type="ECO:0000313" key="10">
    <source>
        <dbReference type="EMBL" id="QGQ97231.1"/>
    </source>
</evidence>
<dbReference type="EC" id="2.7.10.2" evidence="2"/>
<dbReference type="GO" id="GO:0005886">
    <property type="term" value="C:plasma membrane"/>
    <property type="evidence" value="ECO:0007669"/>
    <property type="project" value="TreeGrafter"/>
</dbReference>
<keyword evidence="5 10" id="KW-0418">Kinase</keyword>